<comment type="caution">
    <text evidence="3">The sequence shown here is derived from an EMBL/GenBank/DDBJ whole genome shotgun (WGS) entry which is preliminary data.</text>
</comment>
<keyword evidence="2" id="KW-0472">Membrane</keyword>
<evidence type="ECO:0000313" key="3">
    <source>
        <dbReference type="EMBL" id="MBJ3783590.1"/>
    </source>
</evidence>
<organism evidence="3 4">
    <name type="scientific">Devosia sediminis</name>
    <dbReference type="NCBI Taxonomy" id="2798801"/>
    <lineage>
        <taxon>Bacteria</taxon>
        <taxon>Pseudomonadati</taxon>
        <taxon>Pseudomonadota</taxon>
        <taxon>Alphaproteobacteria</taxon>
        <taxon>Hyphomicrobiales</taxon>
        <taxon>Devosiaceae</taxon>
        <taxon>Devosia</taxon>
    </lineage>
</organism>
<dbReference type="AlphaFoldDB" id="A0A934IWN3"/>
<dbReference type="RefSeq" id="WP_198874820.1">
    <property type="nucleotide sequence ID" value="NZ_JAEKMH010000001.1"/>
</dbReference>
<protein>
    <submittedName>
        <fullName evidence="3">Uncharacterized protein</fullName>
    </submittedName>
</protein>
<sequence>MDDQSMTPVQQSRPRDKGDTSPLQFLPAILFALVSAIALAAPLRAPVTGEMAVVFPPFTSEQTAWALVREAGGSIVGPTRIPSIVVAYGHDAEFQSRMRALGSLFFLAAEGLCAPLTA</sequence>
<keyword evidence="2" id="KW-1133">Transmembrane helix</keyword>
<feature type="region of interest" description="Disordered" evidence="1">
    <location>
        <begin position="1"/>
        <end position="21"/>
    </location>
</feature>
<keyword evidence="4" id="KW-1185">Reference proteome</keyword>
<evidence type="ECO:0000256" key="2">
    <source>
        <dbReference type="SAM" id="Phobius"/>
    </source>
</evidence>
<gene>
    <name evidence="3" type="ORF">JEQ47_02545</name>
</gene>
<evidence type="ECO:0000313" key="4">
    <source>
        <dbReference type="Proteomes" id="UP000602124"/>
    </source>
</evidence>
<dbReference type="EMBL" id="JAEKMH010000001">
    <property type="protein sequence ID" value="MBJ3783590.1"/>
    <property type="molecule type" value="Genomic_DNA"/>
</dbReference>
<name>A0A934IWN3_9HYPH</name>
<proteinExistence type="predicted"/>
<feature type="transmembrane region" description="Helical" evidence="2">
    <location>
        <begin position="23"/>
        <end position="41"/>
    </location>
</feature>
<accession>A0A934IWN3</accession>
<evidence type="ECO:0000256" key="1">
    <source>
        <dbReference type="SAM" id="MobiDB-lite"/>
    </source>
</evidence>
<feature type="compositionally biased region" description="Polar residues" evidence="1">
    <location>
        <begin position="1"/>
        <end position="12"/>
    </location>
</feature>
<keyword evidence="2" id="KW-0812">Transmembrane</keyword>
<reference evidence="3" key="1">
    <citation type="submission" date="2020-12" db="EMBL/GenBank/DDBJ databases">
        <title>Devosia sp. MSA67 isolated from Mo River.</title>
        <authorList>
            <person name="Ma F."/>
            <person name="Zi Z."/>
        </authorList>
    </citation>
    <scope>NUCLEOTIDE SEQUENCE</scope>
    <source>
        <strain evidence="3">MSA67</strain>
    </source>
</reference>
<dbReference type="Proteomes" id="UP000602124">
    <property type="component" value="Unassembled WGS sequence"/>
</dbReference>